<dbReference type="Gene3D" id="3.40.50.300">
    <property type="entry name" value="P-loop containing nucleotide triphosphate hydrolases"/>
    <property type="match status" value="1"/>
</dbReference>
<keyword evidence="3" id="KW-0540">Nuclease</keyword>
<dbReference type="InterPro" id="IPR034139">
    <property type="entry name" value="TOPRIM_OLD"/>
</dbReference>
<dbReference type="GO" id="GO:0004519">
    <property type="term" value="F:endonuclease activity"/>
    <property type="evidence" value="ECO:0007669"/>
    <property type="project" value="UniProtKB-KW"/>
</dbReference>
<evidence type="ECO:0000313" key="3">
    <source>
        <dbReference type="EMBL" id="MBM7632682.1"/>
    </source>
</evidence>
<dbReference type="InterPro" id="IPR051396">
    <property type="entry name" value="Bact_Antivir_Def_Nuclease"/>
</dbReference>
<evidence type="ECO:0000259" key="2">
    <source>
        <dbReference type="Pfam" id="PF20469"/>
    </source>
</evidence>
<dbReference type="Pfam" id="PF13175">
    <property type="entry name" value="AAA_15"/>
    <property type="match status" value="1"/>
</dbReference>
<dbReference type="PANTHER" id="PTHR43581">
    <property type="entry name" value="ATP/GTP PHOSPHATASE"/>
    <property type="match status" value="1"/>
</dbReference>
<evidence type="ECO:0000313" key="4">
    <source>
        <dbReference type="Proteomes" id="UP000741863"/>
    </source>
</evidence>
<dbReference type="Pfam" id="PF20469">
    <property type="entry name" value="OLD-like_TOPRIM"/>
    <property type="match status" value="1"/>
</dbReference>
<keyword evidence="4" id="KW-1185">Reference proteome</keyword>
<name>A0ABS2PBM6_9BACL</name>
<accession>A0ABS2PBM6</accession>
<dbReference type="CDD" id="cd01026">
    <property type="entry name" value="TOPRIM_OLD"/>
    <property type="match status" value="1"/>
</dbReference>
<gene>
    <name evidence="3" type="ORF">JOD17_001776</name>
</gene>
<dbReference type="InterPro" id="IPR041685">
    <property type="entry name" value="AAA_GajA/Old/RecF-like"/>
</dbReference>
<proteinExistence type="predicted"/>
<keyword evidence="3" id="KW-0255">Endonuclease</keyword>
<keyword evidence="3" id="KW-0378">Hydrolase</keyword>
<organism evidence="3 4">
    <name type="scientific">Geomicrobium sediminis</name>
    <dbReference type="NCBI Taxonomy" id="1347788"/>
    <lineage>
        <taxon>Bacteria</taxon>
        <taxon>Bacillati</taxon>
        <taxon>Bacillota</taxon>
        <taxon>Bacilli</taxon>
        <taxon>Bacillales</taxon>
        <taxon>Geomicrobium</taxon>
    </lineage>
</organism>
<reference evidence="3 4" key="1">
    <citation type="submission" date="2021-01" db="EMBL/GenBank/DDBJ databases">
        <title>Genomic Encyclopedia of Type Strains, Phase IV (KMG-IV): sequencing the most valuable type-strain genomes for metagenomic binning, comparative biology and taxonomic classification.</title>
        <authorList>
            <person name="Goeker M."/>
        </authorList>
    </citation>
    <scope>NUCLEOTIDE SEQUENCE [LARGE SCALE GENOMIC DNA]</scope>
    <source>
        <strain evidence="3 4">DSM 25540</strain>
    </source>
</reference>
<dbReference type="Proteomes" id="UP000741863">
    <property type="component" value="Unassembled WGS sequence"/>
</dbReference>
<evidence type="ECO:0000259" key="1">
    <source>
        <dbReference type="Pfam" id="PF13175"/>
    </source>
</evidence>
<feature type="domain" description="OLD protein-like TOPRIM" evidence="2">
    <location>
        <begin position="385"/>
        <end position="450"/>
    </location>
</feature>
<feature type="domain" description="Endonuclease GajA/Old nuclease/RecF-like AAA" evidence="1">
    <location>
        <begin position="1"/>
        <end position="341"/>
    </location>
</feature>
<dbReference type="RefSeq" id="WP_204697026.1">
    <property type="nucleotide sequence ID" value="NZ_JAFBEC010000004.1"/>
</dbReference>
<dbReference type="EMBL" id="JAFBEC010000004">
    <property type="protein sequence ID" value="MBM7632682.1"/>
    <property type="molecule type" value="Genomic_DNA"/>
</dbReference>
<sequence length="544" mass="63242">MTIERIIVRNYKSFQNLDLCVNNDMNLLIGNNGTGKSTILEIIHLALTGNLRNRPIYYEINPYLFNISANNKFVEDARRFQGGEIETVEPPKILIEIYFSESDDQELNKFRGTENSLIKDLLGFSLSIRFDERYSEEYREYLANKEISYIPTEYYSIEWRSFGDSIITPRSIPFKSYLIDSNDASFGQLPQKHFMGIIDNTLDNKQRANLSVLYREYKEQFAKRDEVIELNKILNEKKKGSFNKDDPKELTLSLDVSRKTSWESAVNAYIDNIPFDNIGTGNQNMLKSVYAVQNRKDKQTILLMEEPENHLSFSNMRKLLSRLEELSVGQQVFISTHNSYVLNKLHLNKLILLSRENHSAMNNLDDETVRYFQKMPNYNTLRFILSDRVILVEGPADELIVTKCYTAKYNGKVPLDDGVDVFSVNGLSFKRFLDIAKLLKIDTSVVTDNDGDFAKNIEKKYADYRETFINICADQNNTLKTLEPQFLYAGENYESLKKVLDKEDLTVEELENYMQKNKTDWALKVLMDDEEEFDFPGYIKNAVR</sequence>
<protein>
    <submittedName>
        <fullName evidence="3">ATP-dependent endonuclease of OLD family</fullName>
    </submittedName>
</protein>
<dbReference type="PANTHER" id="PTHR43581:SF4">
    <property type="entry name" value="ATP_GTP PHOSPHATASE"/>
    <property type="match status" value="1"/>
</dbReference>
<dbReference type="SUPFAM" id="SSF52540">
    <property type="entry name" value="P-loop containing nucleoside triphosphate hydrolases"/>
    <property type="match status" value="1"/>
</dbReference>
<dbReference type="InterPro" id="IPR027417">
    <property type="entry name" value="P-loop_NTPase"/>
</dbReference>
<comment type="caution">
    <text evidence="3">The sequence shown here is derived from an EMBL/GenBank/DDBJ whole genome shotgun (WGS) entry which is preliminary data.</text>
</comment>